<feature type="compositionally biased region" description="Basic and acidic residues" evidence="3">
    <location>
        <begin position="559"/>
        <end position="586"/>
    </location>
</feature>
<feature type="compositionally biased region" description="Low complexity" evidence="3">
    <location>
        <begin position="665"/>
        <end position="691"/>
    </location>
</feature>
<feature type="compositionally biased region" description="Basic and acidic residues" evidence="3">
    <location>
        <begin position="633"/>
        <end position="661"/>
    </location>
</feature>
<dbReference type="PROSITE" id="PS51037">
    <property type="entry name" value="YEATS"/>
    <property type="match status" value="1"/>
</dbReference>
<feature type="compositionally biased region" description="Low complexity" evidence="3">
    <location>
        <begin position="41"/>
        <end position="64"/>
    </location>
</feature>
<proteinExistence type="predicted"/>
<feature type="compositionally biased region" description="Polar residues" evidence="3">
    <location>
        <begin position="1336"/>
        <end position="1345"/>
    </location>
</feature>
<gene>
    <name evidence="5" type="ORF">CYY_001920</name>
</gene>
<dbReference type="GO" id="GO:0005634">
    <property type="term" value="C:nucleus"/>
    <property type="evidence" value="ECO:0007669"/>
    <property type="project" value="UniProtKB-SubCell"/>
</dbReference>
<feature type="region of interest" description="Disordered" evidence="3">
    <location>
        <begin position="1187"/>
        <end position="1345"/>
    </location>
</feature>
<dbReference type="InterPro" id="IPR038704">
    <property type="entry name" value="YEAST_sf"/>
</dbReference>
<feature type="compositionally biased region" description="Low complexity" evidence="3">
    <location>
        <begin position="979"/>
        <end position="991"/>
    </location>
</feature>
<dbReference type="Pfam" id="PF03366">
    <property type="entry name" value="YEATS"/>
    <property type="match status" value="1"/>
</dbReference>
<keyword evidence="1 2" id="KW-0539">Nucleus</keyword>
<feature type="region of interest" description="Disordered" evidence="3">
    <location>
        <begin position="262"/>
        <end position="292"/>
    </location>
</feature>
<evidence type="ECO:0000256" key="2">
    <source>
        <dbReference type="PROSITE-ProRule" id="PRU00376"/>
    </source>
</evidence>
<dbReference type="CDD" id="cd16907">
    <property type="entry name" value="YEATS_YEATS2_like"/>
    <property type="match status" value="1"/>
</dbReference>
<feature type="region of interest" description="Disordered" evidence="3">
    <location>
        <begin position="1417"/>
        <end position="1443"/>
    </location>
</feature>
<dbReference type="Pfam" id="PF22951">
    <property type="entry name" value="3HBD"/>
    <property type="match status" value="1"/>
</dbReference>
<feature type="compositionally biased region" description="Basic and acidic residues" evidence="3">
    <location>
        <begin position="1218"/>
        <end position="1234"/>
    </location>
</feature>
<dbReference type="PANTHER" id="PTHR23195">
    <property type="entry name" value="YEATS DOMAIN"/>
    <property type="match status" value="1"/>
</dbReference>
<evidence type="ECO:0000313" key="5">
    <source>
        <dbReference type="EMBL" id="KAF2076794.1"/>
    </source>
</evidence>
<feature type="compositionally biased region" description="Low complexity" evidence="3">
    <location>
        <begin position="373"/>
        <end position="397"/>
    </location>
</feature>
<feature type="region of interest" description="Disordered" evidence="3">
    <location>
        <begin position="762"/>
        <end position="785"/>
    </location>
</feature>
<feature type="compositionally biased region" description="Low complexity" evidence="3">
    <location>
        <begin position="1417"/>
        <end position="1440"/>
    </location>
</feature>
<feature type="compositionally biased region" description="Pro residues" evidence="3">
    <location>
        <begin position="1300"/>
        <end position="1323"/>
    </location>
</feature>
<feature type="compositionally biased region" description="Low complexity" evidence="3">
    <location>
        <begin position="823"/>
        <end position="846"/>
    </location>
</feature>
<feature type="region of interest" description="Disordered" evidence="3">
    <location>
        <begin position="559"/>
        <end position="691"/>
    </location>
</feature>
<organism evidence="5 6">
    <name type="scientific">Polysphondylium violaceum</name>
    <dbReference type="NCBI Taxonomy" id="133409"/>
    <lineage>
        <taxon>Eukaryota</taxon>
        <taxon>Amoebozoa</taxon>
        <taxon>Evosea</taxon>
        <taxon>Eumycetozoa</taxon>
        <taxon>Dictyostelia</taxon>
        <taxon>Dictyosteliales</taxon>
        <taxon>Dictyosteliaceae</taxon>
        <taxon>Polysphondylium</taxon>
    </lineage>
</organism>
<feature type="compositionally biased region" description="Pro residues" evidence="3">
    <location>
        <begin position="1260"/>
        <end position="1293"/>
    </location>
</feature>
<dbReference type="InterPro" id="IPR055129">
    <property type="entry name" value="YEATS_dom"/>
</dbReference>
<feature type="region of interest" description="Disordered" evidence="3">
    <location>
        <begin position="1362"/>
        <end position="1404"/>
    </location>
</feature>
<feature type="region of interest" description="Disordered" evidence="3">
    <location>
        <begin position="823"/>
        <end position="851"/>
    </location>
</feature>
<feature type="compositionally biased region" description="Polar residues" evidence="3">
    <location>
        <begin position="962"/>
        <end position="978"/>
    </location>
</feature>
<name>A0A8J4Q2G8_9MYCE</name>
<evidence type="ECO:0000313" key="6">
    <source>
        <dbReference type="Proteomes" id="UP000695562"/>
    </source>
</evidence>
<dbReference type="InterPro" id="IPR055127">
    <property type="entry name" value="YEATS2_3HBD"/>
</dbReference>
<feature type="compositionally biased region" description="Low complexity" evidence="3">
    <location>
        <begin position="1388"/>
        <end position="1404"/>
    </location>
</feature>
<feature type="region of interest" description="Disordered" evidence="3">
    <location>
        <begin position="1128"/>
        <end position="1151"/>
    </location>
</feature>
<accession>A0A8J4Q2G8</accession>
<dbReference type="Pfam" id="PF25909">
    <property type="entry name" value="zf-C2H2_AHC1"/>
    <property type="match status" value="1"/>
</dbReference>
<dbReference type="InterPro" id="IPR058706">
    <property type="entry name" value="zf-C2H2_AHC1-like"/>
</dbReference>
<dbReference type="GO" id="GO:0006355">
    <property type="term" value="P:regulation of DNA-templated transcription"/>
    <property type="evidence" value="ECO:0007669"/>
    <property type="project" value="InterPro"/>
</dbReference>
<feature type="compositionally biased region" description="Polar residues" evidence="3">
    <location>
        <begin position="1189"/>
        <end position="1217"/>
    </location>
</feature>
<feature type="compositionally biased region" description="Polar residues" evidence="3">
    <location>
        <begin position="1240"/>
        <end position="1257"/>
    </location>
</feature>
<dbReference type="Gene3D" id="2.60.40.1970">
    <property type="entry name" value="YEATS domain"/>
    <property type="match status" value="1"/>
</dbReference>
<feature type="region of interest" description="Disordered" evidence="3">
    <location>
        <begin position="1003"/>
        <end position="1031"/>
    </location>
</feature>
<dbReference type="OrthoDB" id="1741717at2759"/>
<dbReference type="InterPro" id="IPR005033">
    <property type="entry name" value="YEATS"/>
</dbReference>
<dbReference type="Proteomes" id="UP000695562">
    <property type="component" value="Unassembled WGS sequence"/>
</dbReference>
<protein>
    <recommendedName>
        <fullName evidence="4">YEATS domain-containing protein</fullName>
    </recommendedName>
</protein>
<comment type="subcellular location">
    <subcellularLocation>
        <location evidence="2">Nucleus</location>
    </subcellularLocation>
</comment>
<reference evidence="5" key="1">
    <citation type="submission" date="2020-01" db="EMBL/GenBank/DDBJ databases">
        <title>Development of genomics and gene disruption for Polysphondylium violaceum indicates a role for the polyketide synthase stlB in stalk morphogenesis.</title>
        <authorList>
            <person name="Narita B."/>
            <person name="Kawabe Y."/>
            <person name="Kin K."/>
            <person name="Saito T."/>
            <person name="Gibbs R."/>
            <person name="Kuspa A."/>
            <person name="Muzny D."/>
            <person name="Queller D."/>
            <person name="Richards S."/>
            <person name="Strassman J."/>
            <person name="Sucgang R."/>
            <person name="Worley K."/>
            <person name="Schaap P."/>
        </authorList>
    </citation>
    <scope>NUCLEOTIDE SEQUENCE</scope>
    <source>
        <strain evidence="5">QSvi11</strain>
    </source>
</reference>
<dbReference type="EMBL" id="AJWJ01000049">
    <property type="protein sequence ID" value="KAF2076794.1"/>
    <property type="molecule type" value="Genomic_DNA"/>
</dbReference>
<evidence type="ECO:0000256" key="1">
    <source>
        <dbReference type="ARBA" id="ARBA00023242"/>
    </source>
</evidence>
<feature type="region of interest" description="Disordered" evidence="3">
    <location>
        <begin position="373"/>
        <end position="398"/>
    </location>
</feature>
<evidence type="ECO:0000259" key="4">
    <source>
        <dbReference type="PROSITE" id="PS51037"/>
    </source>
</evidence>
<feature type="compositionally biased region" description="Low complexity" evidence="3">
    <location>
        <begin position="267"/>
        <end position="292"/>
    </location>
</feature>
<feature type="compositionally biased region" description="Low complexity" evidence="3">
    <location>
        <begin position="587"/>
        <end position="601"/>
    </location>
</feature>
<feature type="domain" description="YEATS" evidence="4">
    <location>
        <begin position="414"/>
        <end position="601"/>
    </location>
</feature>
<sequence>MDDDDTPMNDVDSSITNNSNINNSNNNSNNSLKYSNRRETTTTTTTTTAGAINRNNSNNSNTNVNHSNGLDIKSIQNEIQESVINTLKSELYQQFGLTGKGVIRNSSNNENDNNNNDEISNHLNLISEQILSLHQKQIELLTNRYSSMVETKFQELEDNLRNNIQVKFDTEMAFNNSSNSNSNVNSTPFSLMNASLSKLKRKLVINNEFDQETLLKRLKTLIEKEFPQEIKNKEEDLVEIDTRILKVKEMLHNMSRFRSSKTSTLYNSGSNNNNNNSSNSNSNSSSTTTSSGDKVPTYLYYRLTDGKFVQLICQTCKRDKYLSAIGFVNHCRIAHSIKYTSTDHAAEVCGIHVDESKIPLDDPCRSLPLQIYKSSSSSSTTPTSKPTTTTTTTTSKSLQLDIPLTDPTEPILNPSSRFYIKKRIIVGNTSTQISPERRGGDKSTHKWMVYVRGPSMESDISYFVKKVWIYLHESFAPNDIIEISNPPFHLTKRGWGEFPLRIKLFFHDTKNKPIDIIHNLKLVQIPIQYGVTKLGAETVVDIDLDRYFFDKRERMQKMLENNKDEKSNNDSNHEKSERSEKDEKSTDNNNNENDNNNNNNNFDDDYDDRCEKIDPDDFDQPIGSSNKNDDEEQEKKEKSMDKENRDKDSLLNSPIKKDLVKPKASSLSTTTTTLSSNTTTTTTTTGNNGLLGKSLTNIQKELRLKKEKEALIVQEMKKEKERERENIKKKKLEEQEREKEQERKEREKELERIEKEKEKIEREKEHIEKEREKLEKEREALERERNEKDRLEKLLKSNTVTTILPPILRAPLVGGALSSPPLISPLTPSKSTSTTTTTTTPTTGSASKKKKTLKSESIHNLLLRLASKYPIISSTHTIKTLSYRIAPTKAVWLKWTLGKQKSTEYRRAKVLKRILKKKSQKEFSIKSIMKWCRENHFTPLTPSQEERYSIKDTFIDPPKVVNTPSDSLATPPTANDSNTSLATIATTPTTTDQTMSIASIEGNQIQQEQQQQQQPAQQDVQELIQQEHQQIQQQQQELPVINHHHPIIPSPPMDVNMVLHEDAHSLFSSSGGHHDDLESQFILQHQFDHESHHNNHHHDHLHSLMPMDSLHVGPSPMEHPDSLLSTFPSAIDDLSLPPPKPKKPSKYVKKADREIEANANKPPLDIIPILPISEESINSATVVPHIEPNTHQQPESTTNVESSQPFPNVEQEQNNNMDIDKNTDFPFHQHDEGSHLGGEQLSSQSILNQPPTPQSILNQPPTPQPIINQPPTPQPIHNQPPTPQPIINQPPTPQSILNQPPTPQPIINQPPTPQPIHNQPPTPQNTTDTPIDHHPSSSSTTNMDDNQVYDFPLIETSLLTPLTPEPQHNLMSPHHPQDHNHHHHLHHQQQNIQHQQHPQQHYQNQQIQPYNQQHNNYQQQQYNSYQQQQQQQQPIDPNQPKTISVPHIQMFSGWDLSLFKPPIVNPTLRPNLPPGKKTLGPYPLFYCKFCGTGHQPDQFDQKQKHCSQSFVQSSYTSLAKSYPNIRITYPYNFDPESKSPNPNAKSSVHFLQNNVYHYDRYQIEWISYIMKLINIPRICDTPPDYEAEEVLYYSTFLFMTELIVDTLEVYQNEREKEPKEECIIKMIVPPHLHTAIKNNNLFNFLSNVAFYRDK</sequence>
<feature type="region of interest" description="Disordered" evidence="3">
    <location>
        <begin position="1"/>
        <end position="64"/>
    </location>
</feature>
<evidence type="ECO:0000256" key="3">
    <source>
        <dbReference type="SAM" id="MobiDB-lite"/>
    </source>
</evidence>
<comment type="caution">
    <text evidence="5">The sequence shown here is derived from an EMBL/GenBank/DDBJ whole genome shotgun (WGS) entry which is preliminary data.</text>
</comment>
<feature type="compositionally biased region" description="Low complexity" evidence="3">
    <location>
        <begin position="8"/>
        <end position="31"/>
    </location>
</feature>
<feature type="compositionally biased region" description="Low complexity" evidence="3">
    <location>
        <begin position="1004"/>
        <end position="1031"/>
    </location>
</feature>
<keyword evidence="6" id="KW-1185">Reference proteome</keyword>
<feature type="region of interest" description="Disordered" evidence="3">
    <location>
        <begin position="960"/>
        <end position="991"/>
    </location>
</feature>